<reference evidence="2" key="1">
    <citation type="journal article" date="2024" name="Antonie Van Leeuwenhoek">
        <title>Bradyrhizobium ontarionense sp. nov., a novel bacterial symbiont isolated from Aeschynomene indica (Indian jointvetch), harbours photosynthesis, nitrogen fixation and nitrous oxide (N2O) reductase genes.</title>
        <authorList>
            <person name="Bromfield E.S.P."/>
            <person name="Cloutier S."/>
        </authorList>
    </citation>
    <scope>NUCLEOTIDE SEQUENCE</scope>
    <source>
        <strain evidence="2">A19</strain>
    </source>
</reference>
<dbReference type="Proteomes" id="UP001431010">
    <property type="component" value="Chromosome"/>
</dbReference>
<evidence type="ECO:0000256" key="1">
    <source>
        <dbReference type="SAM" id="MobiDB-lite"/>
    </source>
</evidence>
<accession>A0ABY3RGH7</accession>
<dbReference type="RefSeq" id="WP_231324856.1">
    <property type="nucleotide sequence ID" value="NZ_CP088156.1"/>
</dbReference>
<dbReference type="EMBL" id="CP088156">
    <property type="protein sequence ID" value="UFZ06087.1"/>
    <property type="molecule type" value="Genomic_DNA"/>
</dbReference>
<evidence type="ECO:0000313" key="2">
    <source>
        <dbReference type="EMBL" id="UFZ06087.1"/>
    </source>
</evidence>
<gene>
    <name evidence="2" type="ORF">LQG66_07225</name>
</gene>
<name>A0ABY3RGH7_9BRAD</name>
<feature type="region of interest" description="Disordered" evidence="1">
    <location>
        <begin position="1"/>
        <end position="22"/>
    </location>
</feature>
<keyword evidence="3" id="KW-1185">Reference proteome</keyword>
<proteinExistence type="predicted"/>
<sequence length="76" mass="8600">MFAAEAETIDSERFDPQLSKSGGISCNQREYCSAPADLFESCLQHFAQQFADELRRAFRENLASQANHFPTDRQLG</sequence>
<organism evidence="2 3">
    <name type="scientific">Bradyrhizobium ontarionense</name>
    <dbReference type="NCBI Taxonomy" id="2898149"/>
    <lineage>
        <taxon>Bacteria</taxon>
        <taxon>Pseudomonadati</taxon>
        <taxon>Pseudomonadota</taxon>
        <taxon>Alphaproteobacteria</taxon>
        <taxon>Hyphomicrobiales</taxon>
        <taxon>Nitrobacteraceae</taxon>
        <taxon>Bradyrhizobium</taxon>
    </lineage>
</organism>
<protein>
    <submittedName>
        <fullName evidence="2">Uncharacterized protein</fullName>
    </submittedName>
</protein>
<evidence type="ECO:0000313" key="3">
    <source>
        <dbReference type="Proteomes" id="UP001431010"/>
    </source>
</evidence>